<dbReference type="InterPro" id="IPR032353">
    <property type="entry name" value="AZUL"/>
</dbReference>
<dbReference type="AlphaFoldDB" id="A0A9W8Y8V4"/>
<dbReference type="PROSITE" id="PS50237">
    <property type="entry name" value="HECT"/>
    <property type="match status" value="1"/>
</dbReference>
<evidence type="ECO:0000256" key="4">
    <source>
        <dbReference type="ARBA" id="ARBA00022786"/>
    </source>
</evidence>
<evidence type="ECO:0000313" key="9">
    <source>
        <dbReference type="Proteomes" id="UP001140560"/>
    </source>
</evidence>
<evidence type="ECO:0000259" key="7">
    <source>
        <dbReference type="PROSITE" id="PS50237"/>
    </source>
</evidence>
<dbReference type="Pfam" id="PF16558">
    <property type="entry name" value="AZUL"/>
    <property type="match status" value="1"/>
</dbReference>
<dbReference type="GO" id="GO:0000209">
    <property type="term" value="P:protein polyubiquitination"/>
    <property type="evidence" value="ECO:0007669"/>
    <property type="project" value="InterPro"/>
</dbReference>
<keyword evidence="3" id="KW-0808">Transferase</keyword>
<feature type="compositionally biased region" description="Polar residues" evidence="6">
    <location>
        <begin position="513"/>
        <end position="532"/>
    </location>
</feature>
<dbReference type="InterPro" id="IPR044611">
    <property type="entry name" value="E3A/B/C-like"/>
</dbReference>
<dbReference type="Gene3D" id="3.30.2410.10">
    <property type="entry name" value="Hect, E3 ligase catalytic domain"/>
    <property type="match status" value="1"/>
</dbReference>
<protein>
    <recommendedName>
        <fullName evidence="2">HECT-type E3 ubiquitin transferase</fullName>
        <ecNumber evidence="2">2.3.2.26</ecNumber>
    </recommendedName>
</protein>
<dbReference type="GO" id="GO:0061630">
    <property type="term" value="F:ubiquitin protein ligase activity"/>
    <property type="evidence" value="ECO:0007669"/>
    <property type="project" value="UniProtKB-EC"/>
</dbReference>
<evidence type="ECO:0000256" key="6">
    <source>
        <dbReference type="SAM" id="MobiDB-lite"/>
    </source>
</evidence>
<feature type="region of interest" description="Disordered" evidence="6">
    <location>
        <begin position="1"/>
        <end position="37"/>
    </location>
</feature>
<dbReference type="Gene3D" id="3.30.2160.10">
    <property type="entry name" value="Hect, E3 ligase catalytic domain"/>
    <property type="match status" value="1"/>
</dbReference>
<evidence type="ECO:0000256" key="2">
    <source>
        <dbReference type="ARBA" id="ARBA00012485"/>
    </source>
</evidence>
<evidence type="ECO:0000313" key="8">
    <source>
        <dbReference type="EMBL" id="KAJ4371388.1"/>
    </source>
</evidence>
<accession>A0A9W8Y8V4</accession>
<dbReference type="FunFam" id="3.30.2410.10:FF:000003">
    <property type="entry name" value="probable E3 ubiquitin-protein ligase HERC4 isoform X1"/>
    <property type="match status" value="1"/>
</dbReference>
<dbReference type="EMBL" id="JAPEUY010000007">
    <property type="protein sequence ID" value="KAJ4371388.1"/>
    <property type="molecule type" value="Genomic_DNA"/>
</dbReference>
<evidence type="ECO:0000256" key="5">
    <source>
        <dbReference type="PROSITE-ProRule" id="PRU00104"/>
    </source>
</evidence>
<feature type="region of interest" description="Disordered" evidence="6">
    <location>
        <begin position="500"/>
        <end position="532"/>
    </location>
</feature>
<dbReference type="Pfam" id="PF00632">
    <property type="entry name" value="HECT"/>
    <property type="match status" value="1"/>
</dbReference>
<organism evidence="8 9">
    <name type="scientific">Neocucurbitaria cava</name>
    <dbReference type="NCBI Taxonomy" id="798079"/>
    <lineage>
        <taxon>Eukaryota</taxon>
        <taxon>Fungi</taxon>
        <taxon>Dikarya</taxon>
        <taxon>Ascomycota</taxon>
        <taxon>Pezizomycotina</taxon>
        <taxon>Dothideomycetes</taxon>
        <taxon>Pleosporomycetidae</taxon>
        <taxon>Pleosporales</taxon>
        <taxon>Pleosporineae</taxon>
        <taxon>Cucurbitariaceae</taxon>
        <taxon>Neocucurbitaria</taxon>
    </lineage>
</organism>
<evidence type="ECO:0000256" key="3">
    <source>
        <dbReference type="ARBA" id="ARBA00022679"/>
    </source>
</evidence>
<dbReference type="OrthoDB" id="5981550at2759"/>
<feature type="region of interest" description="Disordered" evidence="6">
    <location>
        <begin position="1016"/>
        <end position="1041"/>
    </location>
</feature>
<feature type="domain" description="HECT" evidence="7">
    <location>
        <begin position="851"/>
        <end position="1209"/>
    </location>
</feature>
<gene>
    <name evidence="8" type="ORF">N0V83_004605</name>
</gene>
<dbReference type="SUPFAM" id="SSF56204">
    <property type="entry name" value="Hect, E3 ligase catalytic domain"/>
    <property type="match status" value="1"/>
</dbReference>
<feature type="active site" description="Glycyl thioester intermediate" evidence="5">
    <location>
        <position position="1177"/>
    </location>
</feature>
<feature type="compositionally biased region" description="Polar residues" evidence="6">
    <location>
        <begin position="1017"/>
        <end position="1031"/>
    </location>
</feature>
<keyword evidence="4 5" id="KW-0833">Ubl conjugation pathway</keyword>
<comment type="catalytic activity">
    <reaction evidence="1">
        <text>S-ubiquitinyl-[E2 ubiquitin-conjugating enzyme]-L-cysteine + [acceptor protein]-L-lysine = [E2 ubiquitin-conjugating enzyme]-L-cysteine + N(6)-ubiquitinyl-[acceptor protein]-L-lysine.</text>
        <dbReference type="EC" id="2.3.2.26"/>
    </reaction>
</comment>
<dbReference type="Gene3D" id="3.90.1750.10">
    <property type="entry name" value="Hect, E3 ligase catalytic domains"/>
    <property type="match status" value="1"/>
</dbReference>
<dbReference type="Proteomes" id="UP001140560">
    <property type="component" value="Unassembled WGS sequence"/>
</dbReference>
<proteinExistence type="predicted"/>
<dbReference type="InterPro" id="IPR042556">
    <property type="entry name" value="AZUL_sf"/>
</dbReference>
<dbReference type="Gene3D" id="6.10.130.10">
    <property type="entry name" value="Ubiquitin-protein ligase E3A, N-terminal zinc-binding domain (AZUL)"/>
    <property type="match status" value="1"/>
</dbReference>
<dbReference type="PANTHER" id="PTHR45700:SF8">
    <property type="entry name" value="HECT-TYPE E3 UBIQUITIN TRANSFERASE"/>
    <property type="match status" value="1"/>
</dbReference>
<sequence>MSTQNRGHASRRGSRASSSSGPAGAGRPSRRLAPPFSNVVDVQDPNRVLECAQLERQLRFQRLVRQYLSQILHGCKSAYCTTPTCFSCNKRNAPKPHRPPTQLTARALAHYLASQDNPHRALCPHELKVPPDSFEIEGAIGTFIQQRRNGTDRQYSVYPAVRTLPLQYVHTEKGGHAIENTYPVASSIEQSPGIQQRVIDALGERHQTKKDSKSLGQNLYDSAAMISYFSKQIPSPASVLALIRSPSNVPHHGKGTPQPIAPSVMPPETDTDRIVRQHALQNLWPHGTLQATQIASETLGNGQQILKIPYHPPSATKPSQIPTEPTTLDDTLELPRLSIKKTGRKNFTIGGEEPRIPRQNKPALQRAQSVSKHVPHTDPVVPVVAKLNCDMLDEFLEDASQQHQTQITLDLDMTLGRFSRGYRTKAAVRRSLFYSLSDPEKLLVSFHDSNDAFSHSPLPHIDSARLVKSMRHWVWETEALIFDSLYIAVEALFTPPPELDVQKSPRLKPSRKISPTDSCSRQSPDQQTFRNPTSRYLSTDEAAHIVMICIHALTSYIPWGSAFEWAPLRSLRSRGVNETRIPWRDGTSPYTYTYLTDRLEYEPAIRLADRLLCGIGARTCFEHILASLSRRDKREEDLGKTSADNTLLHTITQHLKVVERVALDHKNKTDFTEDTSEDPGWTVTATFMEWARTIIINKWENKAEINKWSSVGTAVMLFDKLHIDYGPLNLRPSMFELQIFHDGLDTVEEPLRFLNWEEKPNVLHILQYPNLFTAQQLVTYFRTINFTSMMRQYDHTTHVHQMHRCLDMFLPRPYSWVINHRMKTTLSDYLVLNVSRENPLKDTLDQLWGQEKRMLLKPLKVKMGQQEGEVGLDHGGVTYEFFRVVLVEAFKPENGMFTFDHKTHMTWFQPCTLEPEWKFEMLGILFSLAVYNGITLPVTFPLALYRFLLPADSTFRNREIQPDTLNSIKDGWPGLAKAFQELLAWSDGDVGDVMMREYAFSYEVYGQRIDHDMRQPFSHNASGRRNANSGNADEDEPSLVTNENREQFVRDYIRHLTFESVAPQLGAFLKGFLTCIHPRSLYFFTPTALRNLVEGTQHISWSDLMECARYDDGYSPMHQTILDFWTIVEEFDQEDCRHLLEFVTASDRVPVTGYESITFDIVRVGGGPENLPTSSTCFGKLYLPDYPDRETMSRKLKLAIQNSQGFGVV</sequence>
<name>A0A9W8Y8V4_9PLEO</name>
<dbReference type="SMART" id="SM00119">
    <property type="entry name" value="HECTc"/>
    <property type="match status" value="1"/>
</dbReference>
<feature type="compositionally biased region" description="Low complexity" evidence="6">
    <location>
        <begin position="15"/>
        <end position="35"/>
    </location>
</feature>
<evidence type="ECO:0000256" key="1">
    <source>
        <dbReference type="ARBA" id="ARBA00000885"/>
    </source>
</evidence>
<dbReference type="InterPro" id="IPR000569">
    <property type="entry name" value="HECT_dom"/>
</dbReference>
<dbReference type="InterPro" id="IPR035983">
    <property type="entry name" value="Hect_E3_ubiquitin_ligase"/>
</dbReference>
<dbReference type="EC" id="2.3.2.26" evidence="2"/>
<dbReference type="PANTHER" id="PTHR45700">
    <property type="entry name" value="UBIQUITIN-PROTEIN LIGASE E3C"/>
    <property type="match status" value="1"/>
</dbReference>
<comment type="caution">
    <text evidence="8">The sequence shown here is derived from an EMBL/GenBank/DDBJ whole genome shotgun (WGS) entry which is preliminary data.</text>
</comment>
<keyword evidence="9" id="KW-1185">Reference proteome</keyword>
<reference evidence="8" key="1">
    <citation type="submission" date="2022-10" db="EMBL/GenBank/DDBJ databases">
        <title>Tapping the CABI collections for fungal endophytes: first genome assemblies for Collariella, Neodidymelliopsis, Ascochyta clinopodiicola, Didymella pomorum, Didymosphaeria variabile, Neocosmospora piperis and Neocucurbitaria cava.</title>
        <authorList>
            <person name="Hill R."/>
        </authorList>
    </citation>
    <scope>NUCLEOTIDE SEQUENCE</scope>
    <source>
        <strain evidence="8">IMI 356814</strain>
    </source>
</reference>